<reference evidence="2" key="1">
    <citation type="journal article" date="2019" name="Int. J. Syst. Evol. Microbiol.">
        <title>The Global Catalogue of Microorganisms (GCM) 10K type strain sequencing project: providing services to taxonomists for standard genome sequencing and annotation.</title>
        <authorList>
            <consortium name="The Broad Institute Genomics Platform"/>
            <consortium name="The Broad Institute Genome Sequencing Center for Infectious Disease"/>
            <person name="Wu L."/>
            <person name="Ma J."/>
        </authorList>
    </citation>
    <scope>NUCLEOTIDE SEQUENCE [LARGE SCALE GENOMIC DNA]</scope>
    <source>
        <strain evidence="2">NBRC 103166</strain>
    </source>
</reference>
<sequence length="164" mass="19509">MGWLGDFFDDITGESDRRRARHKLQTRVDAAETRKRAVREAHAIWLQRNRAKRAELHTETKSYIKLAIALEQLKSGLTNEPSTVLDKTDFQLIRNHHFKTTFSEARITKHAKKEFHYDNGVFYEGEEDAFIKELDSFMRSELRHTRKLVLRWNKVYKSVKEVYI</sequence>
<evidence type="ECO:0000313" key="2">
    <source>
        <dbReference type="Proteomes" id="UP001157353"/>
    </source>
</evidence>
<evidence type="ECO:0000313" key="1">
    <source>
        <dbReference type="EMBL" id="GLS91976.1"/>
    </source>
</evidence>
<comment type="caution">
    <text evidence="1">The sequence shown here is derived from an EMBL/GenBank/DDBJ whole genome shotgun (WGS) entry which is preliminary data.</text>
</comment>
<dbReference type="EMBL" id="BSPQ01000016">
    <property type="protein sequence ID" value="GLS91976.1"/>
    <property type="molecule type" value="Genomic_DNA"/>
</dbReference>
<proteinExistence type="predicted"/>
<organism evidence="1 2">
    <name type="scientific">Psychromonas marina</name>
    <dbReference type="NCBI Taxonomy" id="88364"/>
    <lineage>
        <taxon>Bacteria</taxon>
        <taxon>Pseudomonadati</taxon>
        <taxon>Pseudomonadota</taxon>
        <taxon>Gammaproteobacteria</taxon>
        <taxon>Alteromonadales</taxon>
        <taxon>Psychromonadaceae</taxon>
        <taxon>Psychromonas</taxon>
    </lineage>
</organism>
<keyword evidence="2" id="KW-1185">Reference proteome</keyword>
<gene>
    <name evidence="1" type="ORF">GCM10007916_30460</name>
</gene>
<accession>A0ABQ6E3M8</accession>
<protein>
    <submittedName>
        <fullName evidence="1">Uncharacterized protein</fullName>
    </submittedName>
</protein>
<dbReference type="Proteomes" id="UP001157353">
    <property type="component" value="Unassembled WGS sequence"/>
</dbReference>
<dbReference type="RefSeq" id="WP_284205068.1">
    <property type="nucleotide sequence ID" value="NZ_BSPQ01000016.1"/>
</dbReference>
<name>A0ABQ6E3M8_9GAMM</name>